<evidence type="ECO:0000313" key="1">
    <source>
        <dbReference type="EMBL" id="KRO00420.1"/>
    </source>
</evidence>
<comment type="caution">
    <text evidence="1">The sequence shown here is derived from an EMBL/GenBank/DDBJ whole genome shotgun (WGS) entry which is preliminary data.</text>
</comment>
<dbReference type="AlphaFoldDB" id="A0A0R2LF44"/>
<gene>
    <name evidence="1" type="ORF">IV57_GL001524</name>
</gene>
<evidence type="ECO:0000313" key="2">
    <source>
        <dbReference type="Proteomes" id="UP000051006"/>
    </source>
</evidence>
<dbReference type="EMBL" id="JQCF01000003">
    <property type="protein sequence ID" value="KRO00420.1"/>
    <property type="molecule type" value="Genomic_DNA"/>
</dbReference>
<proteinExistence type="predicted"/>
<protein>
    <submittedName>
        <fullName evidence="1">Uncharacterized protein</fullName>
    </submittedName>
</protein>
<organism evidence="1 2">
    <name type="scientific">Companilactobacillus kimchiensis</name>
    <dbReference type="NCBI Taxonomy" id="993692"/>
    <lineage>
        <taxon>Bacteria</taxon>
        <taxon>Bacillati</taxon>
        <taxon>Bacillota</taxon>
        <taxon>Bacilli</taxon>
        <taxon>Lactobacillales</taxon>
        <taxon>Lactobacillaceae</taxon>
        <taxon>Companilactobacillus</taxon>
    </lineage>
</organism>
<sequence length="107" mass="12279">MPGIDAIEGFGFMVGKKGANKTEVVFEQKQNQKGKLFTDLDNLLLHQKYEAAVHYVYAQEFNLDRGSYYQLGLWLIAKLQRIPEVDAVMLAEFVHNIKKYQGSIIQK</sequence>
<dbReference type="Proteomes" id="UP000051006">
    <property type="component" value="Unassembled WGS sequence"/>
</dbReference>
<name>A0A0R2LF44_9LACO</name>
<reference evidence="1 2" key="1">
    <citation type="journal article" date="2015" name="Genome Announc.">
        <title>Expanding the biotechnology potential of lactobacilli through comparative genomics of 213 strains and associated genera.</title>
        <authorList>
            <person name="Sun Z."/>
            <person name="Harris H.M."/>
            <person name="McCann A."/>
            <person name="Guo C."/>
            <person name="Argimon S."/>
            <person name="Zhang W."/>
            <person name="Yang X."/>
            <person name="Jeffery I.B."/>
            <person name="Cooney J.C."/>
            <person name="Kagawa T.F."/>
            <person name="Liu W."/>
            <person name="Song Y."/>
            <person name="Salvetti E."/>
            <person name="Wrobel A."/>
            <person name="Rasinkangas P."/>
            <person name="Parkhill J."/>
            <person name="Rea M.C."/>
            <person name="O'Sullivan O."/>
            <person name="Ritari J."/>
            <person name="Douillard F.P."/>
            <person name="Paul Ross R."/>
            <person name="Yang R."/>
            <person name="Briner A.E."/>
            <person name="Felis G.E."/>
            <person name="de Vos W.M."/>
            <person name="Barrangou R."/>
            <person name="Klaenhammer T.R."/>
            <person name="Caufield P.W."/>
            <person name="Cui Y."/>
            <person name="Zhang H."/>
            <person name="O'Toole P.W."/>
        </authorList>
    </citation>
    <scope>NUCLEOTIDE SEQUENCE [LARGE SCALE GENOMIC DNA]</scope>
    <source>
        <strain evidence="1 2">DSM 24716</strain>
    </source>
</reference>
<keyword evidence="2" id="KW-1185">Reference proteome</keyword>
<accession>A0A0R2LF44</accession>
<dbReference type="PATRIC" id="fig|993692.3.peg.1545"/>